<feature type="transmembrane region" description="Helical" evidence="1">
    <location>
        <begin position="66"/>
        <end position="83"/>
    </location>
</feature>
<evidence type="ECO:0000256" key="1">
    <source>
        <dbReference type="SAM" id="Phobius"/>
    </source>
</evidence>
<evidence type="ECO:0000313" key="2">
    <source>
        <dbReference type="EMBL" id="CAE0309660.1"/>
    </source>
</evidence>
<dbReference type="AlphaFoldDB" id="A0A7S3ML42"/>
<keyword evidence="1" id="KW-0472">Membrane</keyword>
<protein>
    <submittedName>
        <fullName evidence="2">Uncharacterized protein</fullName>
    </submittedName>
</protein>
<organism evidence="2">
    <name type="scientific">Favella ehrenbergii</name>
    <dbReference type="NCBI Taxonomy" id="182087"/>
    <lineage>
        <taxon>Eukaryota</taxon>
        <taxon>Sar</taxon>
        <taxon>Alveolata</taxon>
        <taxon>Ciliophora</taxon>
        <taxon>Intramacronucleata</taxon>
        <taxon>Spirotrichea</taxon>
        <taxon>Choreotrichia</taxon>
        <taxon>Tintinnida</taxon>
        <taxon>Xystonellidae</taxon>
        <taxon>Favella</taxon>
    </lineage>
</organism>
<keyword evidence="1" id="KW-1133">Transmembrane helix</keyword>
<dbReference type="EMBL" id="HBIE01014834">
    <property type="protein sequence ID" value="CAE0309660.1"/>
    <property type="molecule type" value="Transcribed_RNA"/>
</dbReference>
<gene>
    <name evidence="2" type="ORF">FEHR0123_LOCUS4576</name>
</gene>
<sequence>MRLMAEAYHELSKEPNNHVLFEASLKFMGERLIGKAPGTLPKAFGEFNHSIVRYYKPRPLFKKRKFWLFVLLLAYLVVGLYFAKKLGLKRNIVTWPLRFLGK</sequence>
<name>A0A7S3ML42_9SPIT</name>
<keyword evidence="1" id="KW-0812">Transmembrane</keyword>
<reference evidence="2" key="1">
    <citation type="submission" date="2021-01" db="EMBL/GenBank/DDBJ databases">
        <authorList>
            <person name="Corre E."/>
            <person name="Pelletier E."/>
            <person name="Niang G."/>
            <person name="Scheremetjew M."/>
            <person name="Finn R."/>
            <person name="Kale V."/>
            <person name="Holt S."/>
            <person name="Cochrane G."/>
            <person name="Meng A."/>
            <person name="Brown T."/>
            <person name="Cohen L."/>
        </authorList>
    </citation>
    <scope>NUCLEOTIDE SEQUENCE</scope>
    <source>
        <strain evidence="2">Fehren 1</strain>
    </source>
</reference>
<proteinExistence type="predicted"/>
<accession>A0A7S3ML42</accession>